<dbReference type="SUPFAM" id="SSF54862">
    <property type="entry name" value="4Fe-4S ferredoxins"/>
    <property type="match status" value="1"/>
</dbReference>
<dbReference type="InterPro" id="IPR017900">
    <property type="entry name" value="4Fe4S_Fe_S_CS"/>
</dbReference>
<dbReference type="PROSITE" id="PS51379">
    <property type="entry name" value="4FE4S_FER_2"/>
    <property type="match status" value="1"/>
</dbReference>
<organism evidence="2 3">
    <name type="scientific">Anaeramoeba flamelloides</name>
    <dbReference type="NCBI Taxonomy" id="1746091"/>
    <lineage>
        <taxon>Eukaryota</taxon>
        <taxon>Metamonada</taxon>
        <taxon>Anaeramoebidae</taxon>
        <taxon>Anaeramoeba</taxon>
    </lineage>
</organism>
<dbReference type="Gene3D" id="3.30.70.20">
    <property type="match status" value="1"/>
</dbReference>
<sequence>MISSFQKLKQRSLCRKFSELPKHIKILPSYTQPKKKNIIFHRAESKNPPLGQTWSNLHEACYQKTKKQTLESNSFMGSLCWNGFELMKQRTWRKLTPQKVKKWKEDPILQDPQELTKNIKFASKFFGSDLVGITEYDPRWTYVEDSEKISQFQKTIVIGIAMDDEAISLGNSFIASGEVALCYSKLAFVLTLMCKLIEDLGYKAEASVNGDSLSIPSAIQAGLGHMGRSSLLINPKYGPGIRLAKIFTNMPLINDKPLDDDITPICAKCGQCAKKCPTQAISHSKEPNYDNPTISNNPGVLKWAVDPEKCFKQWCDLGHDCVICIRVCPFRKKIYGNKSTSVQRFMEKILNK</sequence>
<dbReference type="PANTHER" id="PTHR42827:SF1">
    <property type="entry name" value="IRON-SULFUR CLUSTER-BINDING PROTEIN"/>
    <property type="match status" value="1"/>
</dbReference>
<feature type="domain" description="4Fe-4S ferredoxin-type" evidence="1">
    <location>
        <begin position="255"/>
        <end position="286"/>
    </location>
</feature>
<name>A0ABQ8XGD6_9EUKA</name>
<comment type="caution">
    <text evidence="2">The sequence shown here is derived from an EMBL/GenBank/DDBJ whole genome shotgun (WGS) entry which is preliminary data.</text>
</comment>
<accession>A0ABQ8XGD6</accession>
<proteinExistence type="predicted"/>
<evidence type="ECO:0000313" key="2">
    <source>
        <dbReference type="EMBL" id="KAJ6231526.1"/>
    </source>
</evidence>
<protein>
    <submittedName>
        <fullName evidence="2">Iron-sulfur cluster-binding protein-related</fullName>
    </submittedName>
</protein>
<dbReference type="EMBL" id="JAOAOG010000300">
    <property type="protein sequence ID" value="KAJ6231526.1"/>
    <property type="molecule type" value="Genomic_DNA"/>
</dbReference>
<evidence type="ECO:0000313" key="3">
    <source>
        <dbReference type="Proteomes" id="UP001150062"/>
    </source>
</evidence>
<reference evidence="2" key="1">
    <citation type="submission" date="2022-08" db="EMBL/GenBank/DDBJ databases">
        <title>Novel sulfate-reducing endosymbionts in the free-living metamonad Anaeramoeba.</title>
        <authorList>
            <person name="Jerlstrom-Hultqvist J."/>
            <person name="Cepicka I."/>
            <person name="Gallot-Lavallee L."/>
            <person name="Salas-Leiva D."/>
            <person name="Curtis B.A."/>
            <person name="Zahonova K."/>
            <person name="Pipaliya S."/>
            <person name="Dacks J."/>
            <person name="Roger A.J."/>
        </authorList>
    </citation>
    <scope>NUCLEOTIDE SEQUENCE</scope>
    <source>
        <strain evidence="2">Schooner1</strain>
    </source>
</reference>
<dbReference type="Proteomes" id="UP001150062">
    <property type="component" value="Unassembled WGS sequence"/>
</dbReference>
<evidence type="ECO:0000259" key="1">
    <source>
        <dbReference type="PROSITE" id="PS51379"/>
    </source>
</evidence>
<dbReference type="Pfam" id="PF13484">
    <property type="entry name" value="Fer4_16"/>
    <property type="match status" value="1"/>
</dbReference>
<dbReference type="PROSITE" id="PS00198">
    <property type="entry name" value="4FE4S_FER_1"/>
    <property type="match status" value="1"/>
</dbReference>
<dbReference type="PANTHER" id="PTHR42827">
    <property type="entry name" value="IRON-SULFUR CLUSTER-BINDING PROTEIN-RELATED"/>
    <property type="match status" value="1"/>
</dbReference>
<dbReference type="InterPro" id="IPR017896">
    <property type="entry name" value="4Fe4S_Fe-S-bd"/>
</dbReference>
<gene>
    <name evidence="2" type="ORF">M0813_05954</name>
</gene>
<keyword evidence="3" id="KW-1185">Reference proteome</keyword>